<dbReference type="EMBL" id="UGYW01000002">
    <property type="protein sequence ID" value="SUJ02423.1"/>
    <property type="molecule type" value="Genomic_DNA"/>
</dbReference>
<dbReference type="Proteomes" id="UP000254893">
    <property type="component" value="Unassembled WGS sequence"/>
</dbReference>
<evidence type="ECO:0000256" key="1">
    <source>
        <dbReference type="SAM" id="SignalP"/>
    </source>
</evidence>
<evidence type="ECO:0000313" key="3">
    <source>
        <dbReference type="Proteomes" id="UP000254893"/>
    </source>
</evidence>
<dbReference type="AlphaFoldDB" id="A0A380BJH6"/>
<gene>
    <name evidence="2" type="ORF">NCTC11388_01004</name>
</gene>
<feature type="chain" id="PRO_5017037585" evidence="1">
    <location>
        <begin position="25"/>
        <end position="243"/>
    </location>
</feature>
<accession>A0A380BJH6</accession>
<keyword evidence="1" id="KW-0732">Signal</keyword>
<evidence type="ECO:0000313" key="2">
    <source>
        <dbReference type="EMBL" id="SUJ02423.1"/>
    </source>
</evidence>
<name>A0A380BJH6_SPHSI</name>
<sequence>MLIFNKKCFISSLIIVFLSQLCQAQIGDDLVSTGSNSWIFHTPDDGRTTLYISPKINGEWNWGTMSVESNGTLHTLGLETRNLITLRYLQILPFNENSSSLYLYKPNNTYHRLYNDNTNFGIYNSLTNTSPLVIDLQDRIGIGTASPTERLAVNGNIRAKEIKVEAANWPDYVFRKDYELKPLSELDAYIKEHGHLPDMPKAAEAEKEGVSLGEMNKLLLKKVEELTLYIIDLQNQIDTLNRN</sequence>
<organism evidence="2 3">
    <name type="scientific">Sphingobacterium spiritivorum</name>
    <name type="common">Flavobacterium spiritivorum</name>
    <dbReference type="NCBI Taxonomy" id="258"/>
    <lineage>
        <taxon>Bacteria</taxon>
        <taxon>Pseudomonadati</taxon>
        <taxon>Bacteroidota</taxon>
        <taxon>Sphingobacteriia</taxon>
        <taxon>Sphingobacteriales</taxon>
        <taxon>Sphingobacteriaceae</taxon>
        <taxon>Sphingobacterium</taxon>
    </lineage>
</organism>
<feature type="signal peptide" evidence="1">
    <location>
        <begin position="1"/>
        <end position="24"/>
    </location>
</feature>
<proteinExistence type="predicted"/>
<reference evidence="2 3" key="1">
    <citation type="submission" date="2018-06" db="EMBL/GenBank/DDBJ databases">
        <authorList>
            <consortium name="Pathogen Informatics"/>
            <person name="Doyle S."/>
        </authorList>
    </citation>
    <scope>NUCLEOTIDE SEQUENCE [LARGE SCALE GENOMIC DNA]</scope>
    <source>
        <strain evidence="2 3">NCTC11388</strain>
    </source>
</reference>
<protein>
    <submittedName>
        <fullName evidence="2">Uncharacterized protein</fullName>
    </submittedName>
</protein>